<evidence type="ECO:0000256" key="7">
    <source>
        <dbReference type="HAMAP-Rule" id="MF_01337"/>
    </source>
</evidence>
<evidence type="ECO:0000256" key="5">
    <source>
        <dbReference type="ARBA" id="ARBA00023274"/>
    </source>
</evidence>
<comment type="function">
    <text evidence="7">This is one of the proteins that bind and probably mediate the attachment of the 5S RNA into the large ribosomal subunit, where it forms part of the central protuberance.</text>
</comment>
<dbReference type="InterPro" id="IPR005484">
    <property type="entry name" value="Ribosomal_uL18_bac/plant/anim"/>
</dbReference>
<evidence type="ECO:0000313" key="9">
    <source>
        <dbReference type="EMBL" id="QHI71889.1"/>
    </source>
</evidence>
<reference evidence="9 10" key="1">
    <citation type="submission" date="2020-01" db="EMBL/GenBank/DDBJ databases">
        <title>Genomic analysis of Aminipila sp. CBA3637.</title>
        <authorList>
            <person name="Kim Y.B."/>
            <person name="Roh S.W."/>
        </authorList>
    </citation>
    <scope>NUCLEOTIDE SEQUENCE [LARGE SCALE GENOMIC DNA]</scope>
    <source>
        <strain evidence="9 10">CBA3637</strain>
    </source>
</reference>
<dbReference type="KEGG" id="amic:Ami3637_05350"/>
<dbReference type="AlphaFoldDB" id="A0A6P1MB30"/>
<accession>A0A6P1MB30</accession>
<evidence type="ECO:0000256" key="8">
    <source>
        <dbReference type="SAM" id="MobiDB-lite"/>
    </source>
</evidence>
<gene>
    <name evidence="7 9" type="primary">rplR</name>
    <name evidence="9" type="ORF">Ami3637_05350</name>
</gene>
<dbReference type="GO" id="GO:0022625">
    <property type="term" value="C:cytosolic large ribosomal subunit"/>
    <property type="evidence" value="ECO:0007669"/>
    <property type="project" value="TreeGrafter"/>
</dbReference>
<dbReference type="SUPFAM" id="SSF53137">
    <property type="entry name" value="Translational machinery components"/>
    <property type="match status" value="1"/>
</dbReference>
<evidence type="ECO:0000256" key="6">
    <source>
        <dbReference type="ARBA" id="ARBA00035197"/>
    </source>
</evidence>
<keyword evidence="2 7" id="KW-0699">rRNA-binding</keyword>
<dbReference type="Pfam" id="PF00861">
    <property type="entry name" value="Ribosomal_L18p"/>
    <property type="match status" value="1"/>
</dbReference>
<dbReference type="CDD" id="cd00432">
    <property type="entry name" value="Ribosomal_L18_L5e"/>
    <property type="match status" value="1"/>
</dbReference>
<name>A0A6P1MB30_9FIRM</name>
<keyword evidence="3 7" id="KW-0694">RNA-binding</keyword>
<feature type="compositionally biased region" description="Basic residues" evidence="8">
    <location>
        <begin position="11"/>
        <end position="22"/>
    </location>
</feature>
<evidence type="ECO:0000256" key="3">
    <source>
        <dbReference type="ARBA" id="ARBA00022884"/>
    </source>
</evidence>
<dbReference type="GO" id="GO:0003735">
    <property type="term" value="F:structural constituent of ribosome"/>
    <property type="evidence" value="ECO:0007669"/>
    <property type="project" value="InterPro"/>
</dbReference>
<evidence type="ECO:0000313" key="10">
    <source>
        <dbReference type="Proteomes" id="UP000463883"/>
    </source>
</evidence>
<dbReference type="GO" id="GO:0008097">
    <property type="term" value="F:5S rRNA binding"/>
    <property type="evidence" value="ECO:0007669"/>
    <property type="project" value="TreeGrafter"/>
</dbReference>
<keyword evidence="4 7" id="KW-0689">Ribosomal protein</keyword>
<feature type="compositionally biased region" description="Basic and acidic residues" evidence="8">
    <location>
        <begin position="1"/>
        <end position="10"/>
    </location>
</feature>
<proteinExistence type="inferred from homology"/>
<dbReference type="InterPro" id="IPR004389">
    <property type="entry name" value="Ribosomal_uL18_bac-type"/>
</dbReference>
<sequence length="121" mass="13318">MAKESKNDRRVARHERVRKHLHGTPERPRLCVYRSLKNISVQVIDDVNGVTLAAASTADKELKAQCAYGGNKEAAKLVGEAIAKRAIAKGIETVCFDRGGYLYHGRVQELAEAAREAGLKF</sequence>
<organism evidence="9 10">
    <name type="scientific">Aminipila terrae</name>
    <dbReference type="NCBI Taxonomy" id="2697030"/>
    <lineage>
        <taxon>Bacteria</taxon>
        <taxon>Bacillati</taxon>
        <taxon>Bacillota</taxon>
        <taxon>Clostridia</taxon>
        <taxon>Peptostreptococcales</taxon>
        <taxon>Anaerovoracaceae</taxon>
        <taxon>Aminipila</taxon>
    </lineage>
</organism>
<comment type="similarity">
    <text evidence="1 7">Belongs to the universal ribosomal protein uL18 family.</text>
</comment>
<protein>
    <recommendedName>
        <fullName evidence="6 7">Large ribosomal subunit protein uL18</fullName>
    </recommendedName>
</protein>
<keyword evidence="10" id="KW-1185">Reference proteome</keyword>
<dbReference type="InterPro" id="IPR057268">
    <property type="entry name" value="Ribosomal_L18"/>
</dbReference>
<dbReference type="HAMAP" id="MF_01337_B">
    <property type="entry name" value="Ribosomal_uL18_B"/>
    <property type="match status" value="1"/>
</dbReference>
<dbReference type="PANTHER" id="PTHR12899:SF3">
    <property type="entry name" value="LARGE RIBOSOMAL SUBUNIT PROTEIN UL18M"/>
    <property type="match status" value="1"/>
</dbReference>
<evidence type="ECO:0000256" key="1">
    <source>
        <dbReference type="ARBA" id="ARBA00007116"/>
    </source>
</evidence>
<dbReference type="Proteomes" id="UP000463883">
    <property type="component" value="Chromosome"/>
</dbReference>
<dbReference type="PANTHER" id="PTHR12899">
    <property type="entry name" value="39S RIBOSOMAL PROTEIN L18, MITOCHONDRIAL"/>
    <property type="match status" value="1"/>
</dbReference>
<evidence type="ECO:0000256" key="2">
    <source>
        <dbReference type="ARBA" id="ARBA00022730"/>
    </source>
</evidence>
<dbReference type="Gene3D" id="3.30.420.100">
    <property type="match status" value="1"/>
</dbReference>
<dbReference type="RefSeq" id="WP_162361660.1">
    <property type="nucleotide sequence ID" value="NZ_CP047591.1"/>
</dbReference>
<keyword evidence="5 7" id="KW-0687">Ribonucleoprotein</keyword>
<dbReference type="NCBIfam" id="TIGR00060">
    <property type="entry name" value="L18_bact"/>
    <property type="match status" value="1"/>
</dbReference>
<dbReference type="EMBL" id="CP047591">
    <property type="protein sequence ID" value="QHI71889.1"/>
    <property type="molecule type" value="Genomic_DNA"/>
</dbReference>
<dbReference type="FunFam" id="3.30.420.100:FF:000001">
    <property type="entry name" value="50S ribosomal protein L18"/>
    <property type="match status" value="1"/>
</dbReference>
<comment type="subunit">
    <text evidence="7">Part of the 50S ribosomal subunit; part of the 5S rRNA/L5/L18/L25 subcomplex. Contacts the 5S and 23S rRNAs.</text>
</comment>
<evidence type="ECO:0000256" key="4">
    <source>
        <dbReference type="ARBA" id="ARBA00022980"/>
    </source>
</evidence>
<feature type="region of interest" description="Disordered" evidence="8">
    <location>
        <begin position="1"/>
        <end position="22"/>
    </location>
</feature>
<dbReference type="GO" id="GO:0006412">
    <property type="term" value="P:translation"/>
    <property type="evidence" value="ECO:0007669"/>
    <property type="project" value="UniProtKB-UniRule"/>
</dbReference>